<feature type="compositionally biased region" description="Basic and acidic residues" evidence="1">
    <location>
        <begin position="103"/>
        <end position="113"/>
    </location>
</feature>
<feature type="region of interest" description="Disordered" evidence="1">
    <location>
        <begin position="103"/>
        <end position="123"/>
    </location>
</feature>
<keyword evidence="3" id="KW-1185">Reference proteome</keyword>
<proteinExistence type="predicted"/>
<dbReference type="Proteomes" id="UP000823775">
    <property type="component" value="Unassembled WGS sequence"/>
</dbReference>
<comment type="caution">
    <text evidence="2">The sequence shown here is derived from an EMBL/GenBank/DDBJ whole genome shotgun (WGS) entry which is preliminary data.</text>
</comment>
<name>A0ABS8THC3_DATST</name>
<evidence type="ECO:0000256" key="1">
    <source>
        <dbReference type="SAM" id="MobiDB-lite"/>
    </source>
</evidence>
<gene>
    <name evidence="2" type="ORF">HAX54_010139</name>
</gene>
<dbReference type="EMBL" id="JACEIK010001553">
    <property type="protein sequence ID" value="MCD7470355.1"/>
    <property type="molecule type" value="Genomic_DNA"/>
</dbReference>
<sequence>QKQNNLISSQTLVPDQNQNLVADQLHLVQQGVFDQIQTVEYSQVQNLTVTDQRLVQQIQSLVKGSGIACNEKMNFDNVWSGSAGDQVQTSASVMVTDNLRSFKPQEKEPEHSDVTGTTSDMRKDNLKRRQQSEGMNREGVGIKFVLVSKIEGRTVSPIQIHRCPPGECTLNSIPVVFDDTNDDYRVIHFEDEFDQDTQSIGAQEEDDEGR</sequence>
<feature type="non-terminal residue" evidence="2">
    <location>
        <position position="1"/>
    </location>
</feature>
<protein>
    <submittedName>
        <fullName evidence="2">Uncharacterized protein</fullName>
    </submittedName>
</protein>
<feature type="region of interest" description="Disordered" evidence="1">
    <location>
        <begin position="191"/>
        <end position="210"/>
    </location>
</feature>
<evidence type="ECO:0000313" key="3">
    <source>
        <dbReference type="Proteomes" id="UP000823775"/>
    </source>
</evidence>
<reference evidence="2 3" key="1">
    <citation type="journal article" date="2021" name="BMC Genomics">
        <title>Datura genome reveals duplications of psychoactive alkaloid biosynthetic genes and high mutation rate following tissue culture.</title>
        <authorList>
            <person name="Rajewski A."/>
            <person name="Carter-House D."/>
            <person name="Stajich J."/>
            <person name="Litt A."/>
        </authorList>
    </citation>
    <scope>NUCLEOTIDE SEQUENCE [LARGE SCALE GENOMIC DNA]</scope>
    <source>
        <strain evidence="2">AR-01</strain>
    </source>
</reference>
<evidence type="ECO:0000313" key="2">
    <source>
        <dbReference type="EMBL" id="MCD7470355.1"/>
    </source>
</evidence>
<organism evidence="2 3">
    <name type="scientific">Datura stramonium</name>
    <name type="common">Jimsonweed</name>
    <name type="synonym">Common thornapple</name>
    <dbReference type="NCBI Taxonomy" id="4076"/>
    <lineage>
        <taxon>Eukaryota</taxon>
        <taxon>Viridiplantae</taxon>
        <taxon>Streptophyta</taxon>
        <taxon>Embryophyta</taxon>
        <taxon>Tracheophyta</taxon>
        <taxon>Spermatophyta</taxon>
        <taxon>Magnoliopsida</taxon>
        <taxon>eudicotyledons</taxon>
        <taxon>Gunneridae</taxon>
        <taxon>Pentapetalae</taxon>
        <taxon>asterids</taxon>
        <taxon>lamiids</taxon>
        <taxon>Solanales</taxon>
        <taxon>Solanaceae</taxon>
        <taxon>Solanoideae</taxon>
        <taxon>Datureae</taxon>
        <taxon>Datura</taxon>
    </lineage>
</organism>
<accession>A0ABS8THC3</accession>